<dbReference type="InterPro" id="IPR039421">
    <property type="entry name" value="Type_1_exporter"/>
</dbReference>
<dbReference type="PANTHER" id="PTHR24221:SF654">
    <property type="entry name" value="ATP-BINDING CASSETTE SUB-FAMILY B MEMBER 6"/>
    <property type="match status" value="1"/>
</dbReference>
<evidence type="ECO:0000256" key="7">
    <source>
        <dbReference type="SAM" id="Phobius"/>
    </source>
</evidence>
<evidence type="ECO:0000256" key="2">
    <source>
        <dbReference type="ARBA" id="ARBA00022692"/>
    </source>
</evidence>
<keyword evidence="4 10" id="KW-0067">ATP-binding</keyword>
<accession>A0ABP3E1V9</accession>
<feature type="transmembrane region" description="Helical" evidence="7">
    <location>
        <begin position="31"/>
        <end position="52"/>
    </location>
</feature>
<dbReference type="InterPro" id="IPR003593">
    <property type="entry name" value="AAA+_ATPase"/>
</dbReference>
<sequence length="563" mass="58654">MNTLPLADRRTVAREITTLLTTHRTRLARLLVVHLLAVAVGLAPPVLLGVLVDGVTTGFEGTEVDVVALLIGVALLAQAGLAFVATRLSFTLGEVVFADLREDFTERVLALPLSTVERVGPGEVLSRSTTDLESIRDIVRTGLPETVVGVLTAVLTVGAAFLVNPLVAGACVVGLPLIALSTRWFTRRAPAAFADELAAQAALTTAVAETARGAATVEALGLGERRRQLVAERVARAEEASKRPVRLQVRWFPVVQAGYHLALVVVLAWGAWLVVLGRADIGEVATIALFVRAMVTPLDDLAYWFGEVQSASAAFARIFGVAPAPGTGEGPLPADAGLEIAGLRFGYRPDRPVLHGIDLTVAPGERVAVVGPSGAGKSTLAMLVAGVLRPDAGRVAVGGVPVTDLAAPRDHVALVTQEDHVFHGTVADNLRLARPDAPDADLTAALGAVGAHLALDTELGPDAYRPTPAQCRQLALARVVLKDAPVVVLDEALSDGVDVLLAGRTVVQIVHRLDTAVRADRVVVLADGRVVEHGPHAALLAAGGGYADMWAAWSGRPVVGAAE</sequence>
<dbReference type="InterPro" id="IPR003439">
    <property type="entry name" value="ABC_transporter-like_ATP-bd"/>
</dbReference>
<dbReference type="InterPro" id="IPR036640">
    <property type="entry name" value="ABC1_TM_sf"/>
</dbReference>
<dbReference type="SMART" id="SM00382">
    <property type="entry name" value="AAA"/>
    <property type="match status" value="1"/>
</dbReference>
<feature type="domain" description="ABC transmembrane type-1" evidence="9">
    <location>
        <begin position="35"/>
        <end position="310"/>
    </location>
</feature>
<evidence type="ECO:0000259" key="8">
    <source>
        <dbReference type="PROSITE" id="PS50893"/>
    </source>
</evidence>
<dbReference type="PANTHER" id="PTHR24221">
    <property type="entry name" value="ATP-BINDING CASSETTE SUB-FAMILY B"/>
    <property type="match status" value="1"/>
</dbReference>
<feature type="transmembrane region" description="Helical" evidence="7">
    <location>
        <begin position="251"/>
        <end position="275"/>
    </location>
</feature>
<organism evidence="10 11">
    <name type="scientific">Saccharothrix mutabilis subsp. mutabilis</name>
    <dbReference type="NCBI Taxonomy" id="66855"/>
    <lineage>
        <taxon>Bacteria</taxon>
        <taxon>Bacillati</taxon>
        <taxon>Actinomycetota</taxon>
        <taxon>Actinomycetes</taxon>
        <taxon>Pseudonocardiales</taxon>
        <taxon>Pseudonocardiaceae</taxon>
        <taxon>Saccharothrix</taxon>
    </lineage>
</organism>
<dbReference type="EMBL" id="BAAABU010000014">
    <property type="protein sequence ID" value="GAA0246918.1"/>
    <property type="molecule type" value="Genomic_DNA"/>
</dbReference>
<name>A0ABP3E1V9_9PSEU</name>
<feature type="transmembrane region" description="Helical" evidence="7">
    <location>
        <begin position="64"/>
        <end position="85"/>
    </location>
</feature>
<dbReference type="InterPro" id="IPR027417">
    <property type="entry name" value="P-loop_NTPase"/>
</dbReference>
<keyword evidence="2 7" id="KW-0812">Transmembrane</keyword>
<protein>
    <submittedName>
        <fullName evidence="10">ABC transporter ATP-binding protein</fullName>
    </submittedName>
</protein>
<keyword evidence="5 7" id="KW-1133">Transmembrane helix</keyword>
<comment type="subcellular location">
    <subcellularLocation>
        <location evidence="1">Cell membrane</location>
        <topology evidence="1">Multi-pass membrane protein</topology>
    </subcellularLocation>
</comment>
<evidence type="ECO:0000256" key="1">
    <source>
        <dbReference type="ARBA" id="ARBA00004651"/>
    </source>
</evidence>
<dbReference type="PROSITE" id="PS50893">
    <property type="entry name" value="ABC_TRANSPORTER_2"/>
    <property type="match status" value="1"/>
</dbReference>
<dbReference type="Gene3D" id="3.40.50.300">
    <property type="entry name" value="P-loop containing nucleotide triphosphate hydrolases"/>
    <property type="match status" value="1"/>
</dbReference>
<gene>
    <name evidence="10" type="ORF">GCM10010492_53150</name>
</gene>
<dbReference type="Pfam" id="PF00005">
    <property type="entry name" value="ABC_tran"/>
    <property type="match status" value="1"/>
</dbReference>
<keyword evidence="11" id="KW-1185">Reference proteome</keyword>
<feature type="domain" description="ABC transporter" evidence="8">
    <location>
        <begin position="338"/>
        <end position="552"/>
    </location>
</feature>
<dbReference type="Proteomes" id="UP001500416">
    <property type="component" value="Unassembled WGS sequence"/>
</dbReference>
<dbReference type="Gene3D" id="1.20.1560.10">
    <property type="entry name" value="ABC transporter type 1, transmembrane domain"/>
    <property type="match status" value="1"/>
</dbReference>
<evidence type="ECO:0000256" key="6">
    <source>
        <dbReference type="ARBA" id="ARBA00023136"/>
    </source>
</evidence>
<proteinExistence type="predicted"/>
<feature type="transmembrane region" description="Helical" evidence="7">
    <location>
        <begin position="147"/>
        <end position="180"/>
    </location>
</feature>
<evidence type="ECO:0000256" key="3">
    <source>
        <dbReference type="ARBA" id="ARBA00022741"/>
    </source>
</evidence>
<evidence type="ECO:0000313" key="10">
    <source>
        <dbReference type="EMBL" id="GAA0246918.1"/>
    </source>
</evidence>
<dbReference type="RefSeq" id="WP_343936620.1">
    <property type="nucleotide sequence ID" value="NZ_BAAABU010000014.1"/>
</dbReference>
<dbReference type="CDD" id="cd07346">
    <property type="entry name" value="ABC_6TM_exporters"/>
    <property type="match status" value="1"/>
</dbReference>
<evidence type="ECO:0000256" key="5">
    <source>
        <dbReference type="ARBA" id="ARBA00022989"/>
    </source>
</evidence>
<dbReference type="GO" id="GO:0005524">
    <property type="term" value="F:ATP binding"/>
    <property type="evidence" value="ECO:0007669"/>
    <property type="project" value="UniProtKB-KW"/>
</dbReference>
<evidence type="ECO:0000259" key="9">
    <source>
        <dbReference type="PROSITE" id="PS50929"/>
    </source>
</evidence>
<keyword evidence="6 7" id="KW-0472">Membrane</keyword>
<keyword evidence="3" id="KW-0547">Nucleotide-binding</keyword>
<dbReference type="SUPFAM" id="SSF90123">
    <property type="entry name" value="ABC transporter transmembrane region"/>
    <property type="match status" value="1"/>
</dbReference>
<dbReference type="SUPFAM" id="SSF52540">
    <property type="entry name" value="P-loop containing nucleoside triphosphate hydrolases"/>
    <property type="match status" value="1"/>
</dbReference>
<evidence type="ECO:0000313" key="11">
    <source>
        <dbReference type="Proteomes" id="UP001500416"/>
    </source>
</evidence>
<evidence type="ECO:0000256" key="4">
    <source>
        <dbReference type="ARBA" id="ARBA00022840"/>
    </source>
</evidence>
<comment type="caution">
    <text evidence="10">The sequence shown here is derived from an EMBL/GenBank/DDBJ whole genome shotgun (WGS) entry which is preliminary data.</text>
</comment>
<dbReference type="PROSITE" id="PS50929">
    <property type="entry name" value="ABC_TM1F"/>
    <property type="match status" value="1"/>
</dbReference>
<dbReference type="Pfam" id="PF00664">
    <property type="entry name" value="ABC_membrane"/>
    <property type="match status" value="1"/>
</dbReference>
<dbReference type="InterPro" id="IPR011527">
    <property type="entry name" value="ABC1_TM_dom"/>
</dbReference>
<reference evidence="11" key="1">
    <citation type="journal article" date="2019" name="Int. J. Syst. Evol. Microbiol.">
        <title>The Global Catalogue of Microorganisms (GCM) 10K type strain sequencing project: providing services to taxonomists for standard genome sequencing and annotation.</title>
        <authorList>
            <consortium name="The Broad Institute Genomics Platform"/>
            <consortium name="The Broad Institute Genome Sequencing Center for Infectious Disease"/>
            <person name="Wu L."/>
            <person name="Ma J."/>
        </authorList>
    </citation>
    <scope>NUCLEOTIDE SEQUENCE [LARGE SCALE GENOMIC DNA]</scope>
    <source>
        <strain evidence="11">JCM 3380</strain>
    </source>
</reference>